<dbReference type="AlphaFoldDB" id="A0A7W4IUV1"/>
<name>A0A7W4IUV1_9PROT</name>
<keyword evidence="4" id="KW-1185">Reference proteome</keyword>
<dbReference type="PROSITE" id="PS00370">
    <property type="entry name" value="PEP_ENZYMES_PHOS_SITE"/>
    <property type="match status" value="1"/>
</dbReference>
<dbReference type="Gene3D" id="3.30.1490.20">
    <property type="entry name" value="ATP-grasp fold, A domain"/>
    <property type="match status" value="1"/>
</dbReference>
<organism evidence="3 4">
    <name type="scientific">Gluconacetobacter aggeris</name>
    <dbReference type="NCBI Taxonomy" id="1286186"/>
    <lineage>
        <taxon>Bacteria</taxon>
        <taxon>Pseudomonadati</taxon>
        <taxon>Pseudomonadota</taxon>
        <taxon>Alphaproteobacteria</taxon>
        <taxon>Acetobacterales</taxon>
        <taxon>Acetobacteraceae</taxon>
        <taxon>Gluconacetobacter</taxon>
    </lineage>
</organism>
<dbReference type="RefSeq" id="WP_182986867.1">
    <property type="nucleotide sequence ID" value="NZ_JABEQD010000009.1"/>
</dbReference>
<dbReference type="InterPro" id="IPR008279">
    <property type="entry name" value="PEP-util_enz_mobile_dom"/>
</dbReference>
<evidence type="ECO:0000259" key="1">
    <source>
        <dbReference type="Pfam" id="PF00391"/>
    </source>
</evidence>
<keyword evidence="3" id="KW-0670">Pyruvate</keyword>
<dbReference type="GO" id="GO:0050242">
    <property type="term" value="F:pyruvate, phosphate dikinase activity"/>
    <property type="evidence" value="ECO:0007669"/>
    <property type="project" value="InterPro"/>
</dbReference>
<dbReference type="SUPFAM" id="SSF52009">
    <property type="entry name" value="Phosphohistidine domain"/>
    <property type="match status" value="1"/>
</dbReference>
<dbReference type="Gene3D" id="3.50.30.10">
    <property type="entry name" value="Phosphohistidine domain"/>
    <property type="match status" value="1"/>
</dbReference>
<dbReference type="InterPro" id="IPR036637">
    <property type="entry name" value="Phosphohistidine_dom_sf"/>
</dbReference>
<dbReference type="Pfam" id="PF01326">
    <property type="entry name" value="PPDK_N"/>
    <property type="match status" value="1"/>
</dbReference>
<dbReference type="EMBL" id="JABEQD010000009">
    <property type="protein sequence ID" value="MBB2169353.1"/>
    <property type="molecule type" value="Genomic_DNA"/>
</dbReference>
<dbReference type="InterPro" id="IPR013815">
    <property type="entry name" value="ATP_grasp_subdomain_1"/>
</dbReference>
<dbReference type="SUPFAM" id="SSF56059">
    <property type="entry name" value="Glutathione synthetase ATP-binding domain-like"/>
    <property type="match status" value="1"/>
</dbReference>
<comment type="caution">
    <text evidence="3">The sequence shown here is derived from an EMBL/GenBank/DDBJ whole genome shotgun (WGS) entry which is preliminary data.</text>
</comment>
<proteinExistence type="predicted"/>
<dbReference type="InterPro" id="IPR010121">
    <property type="entry name" value="Pyruvate_phosphate_dikinase"/>
</dbReference>
<dbReference type="Proteomes" id="UP000559860">
    <property type="component" value="Unassembled WGS sequence"/>
</dbReference>
<accession>A0A7W4IUV1</accession>
<dbReference type="Gene3D" id="1.10.189.10">
    <property type="entry name" value="Pyruvate Phosphate Dikinase, domain 2"/>
    <property type="match status" value="1"/>
</dbReference>
<feature type="domain" description="Pyruvate phosphate dikinase AMP/ATP-binding" evidence="2">
    <location>
        <begin position="70"/>
        <end position="291"/>
    </location>
</feature>
<evidence type="ECO:0000313" key="3">
    <source>
        <dbReference type="EMBL" id="MBB2169353.1"/>
    </source>
</evidence>
<feature type="domain" description="PEP-utilising enzyme mobile" evidence="1">
    <location>
        <begin position="424"/>
        <end position="504"/>
    </location>
</feature>
<dbReference type="Gene3D" id="1.20.80.30">
    <property type="match status" value="1"/>
</dbReference>
<dbReference type="Pfam" id="PF00391">
    <property type="entry name" value="PEP-utilizers"/>
    <property type="match status" value="1"/>
</dbReference>
<keyword evidence="3" id="KW-0808">Transferase</keyword>
<dbReference type="InterPro" id="IPR018274">
    <property type="entry name" value="PEP_util_AS"/>
</dbReference>
<dbReference type="GO" id="GO:0005524">
    <property type="term" value="F:ATP binding"/>
    <property type="evidence" value="ECO:0007669"/>
    <property type="project" value="InterPro"/>
</dbReference>
<dbReference type="PANTHER" id="PTHR22931:SF9">
    <property type="entry name" value="PYRUVATE, PHOSPHATE DIKINASE 1, CHLOROPLASTIC"/>
    <property type="match status" value="1"/>
</dbReference>
<reference evidence="3 4" key="1">
    <citation type="submission" date="2020-04" db="EMBL/GenBank/DDBJ databases">
        <title>Description of novel Gluconacetobacter.</title>
        <authorList>
            <person name="Sombolestani A."/>
        </authorList>
    </citation>
    <scope>NUCLEOTIDE SEQUENCE [LARGE SCALE GENOMIC DNA]</scope>
    <source>
        <strain evidence="3 4">LMG 27801</strain>
    </source>
</reference>
<dbReference type="PANTHER" id="PTHR22931">
    <property type="entry name" value="PHOSPHOENOLPYRUVATE DIKINASE-RELATED"/>
    <property type="match status" value="1"/>
</dbReference>
<dbReference type="Gene3D" id="3.30.470.20">
    <property type="entry name" value="ATP-grasp fold, B domain"/>
    <property type="match status" value="1"/>
</dbReference>
<evidence type="ECO:0000313" key="4">
    <source>
        <dbReference type="Proteomes" id="UP000559860"/>
    </source>
</evidence>
<evidence type="ECO:0000259" key="2">
    <source>
        <dbReference type="Pfam" id="PF01326"/>
    </source>
</evidence>
<dbReference type="InterPro" id="IPR002192">
    <property type="entry name" value="PPDK_AMP/ATP-bd"/>
</dbReference>
<dbReference type="GO" id="GO:0016301">
    <property type="term" value="F:kinase activity"/>
    <property type="evidence" value="ECO:0007669"/>
    <property type="project" value="UniProtKB-KW"/>
</dbReference>
<gene>
    <name evidence="3" type="ORF">HLH36_13485</name>
</gene>
<protein>
    <submittedName>
        <fullName evidence="3">Pyruvate, phosphate dikinase</fullName>
    </submittedName>
</protein>
<keyword evidence="3" id="KW-0418">Kinase</keyword>
<sequence length="544" mass="57940">MQPDPIQIIEAGILPPPAEALSLLGGKAFNLVVLAAMGLPVPPGFVLPTSLCAQWIADGPPPMDEFRARVAGPLSRLEQATGLAFGDARRPLLVSVRSGPPISMPGMLDTILNVGLTRATLPGMMALTGDPRLVWDCYARLVRSYGQVVHGLDPAPFEDASAGALLAGQAGSLSDLDTLSLRGLASRYLDIFEDLSGRAFPDTPMEQLLLSVDAVFRSWESERAKTYRRIRSLTDQPGTAVTVQRMVYGNSGPKSGSGVGFTRDPATGERRLYLDFSFNAQGDDVVSGRRRVTPAITLSRIMPQVAQGLEHVARQMEDRFHDMQDFEFTVEDGRLFLLQTRAGKRSAWARLKIAVDMVREGLIGVEEALRQLDGLDYAAITRRSVVGAHGDAIAKGTPAGIGAATGAIVMSADVARQFARQGRPAILVSNDLLTEDIEGIASAEGLLAAHGGRTSHAAVVARELGKVAIVGCADLVVAPDRKNCVIAGRRFDSGAEITLDGESGSIYEGRITIDEVRPYDELATVESWMRAGPGMPPGIALPSG</sequence>